<dbReference type="CDD" id="cd00190">
    <property type="entry name" value="Tryp_SPc"/>
    <property type="match status" value="1"/>
</dbReference>
<keyword evidence="3 6" id="KW-0378">Hydrolase</keyword>
<dbReference type="GO" id="GO:0006508">
    <property type="term" value="P:proteolysis"/>
    <property type="evidence" value="ECO:0000318"/>
    <property type="project" value="GO_Central"/>
</dbReference>
<comment type="similarity">
    <text evidence="1">Belongs to the peptidase S1 family. Snake venom subfamily.</text>
</comment>
<name>G1KTN3_ANOCA</name>
<dbReference type="GeneTree" id="ENSGT00940000165418"/>
<keyword evidence="10" id="KW-1185">Reference proteome</keyword>
<dbReference type="PROSITE" id="PS50240">
    <property type="entry name" value="TRYPSIN_DOM"/>
    <property type="match status" value="1"/>
</dbReference>
<dbReference type="SMART" id="SM00020">
    <property type="entry name" value="Tryp_SPc"/>
    <property type="match status" value="1"/>
</dbReference>
<proteinExistence type="inferred from homology"/>
<evidence type="ECO:0000256" key="5">
    <source>
        <dbReference type="ARBA" id="ARBA00023157"/>
    </source>
</evidence>
<dbReference type="Gene3D" id="2.40.10.10">
    <property type="entry name" value="Trypsin-like serine proteases"/>
    <property type="match status" value="2"/>
</dbReference>
<dbReference type="InterPro" id="IPR018114">
    <property type="entry name" value="TRYPSIN_HIS"/>
</dbReference>
<sequence>MPGRSCSLLALMTLLAEAPPALLSTEKVGKRTLAWENPLSGECGRRMVENDMATGMRIIGGRSAQAGAWPWQVSIQIYQKGVGYLHLCGGTLINKDYVLSAAHCTLKSLDPGKWRAVFGLHQLYMQTNYTIYRQVEFIWIHDDFNKKTYENDIALFKLKKSIKYNEYVQPICLFNSSRPLTDEIPCYISGWGLKKENGSASYILREAQVKLIPLEICNSLGWYMGSVSKNNICAGSESGHVDSCQGDSGGPLMCYLKNEDKYYLIGITSYGYGCGRPRSPGIYVNLAKYKDWLHSKLNNRTTTLCSHHMLIFFTVLWVASHYSKIISD</sequence>
<feature type="domain" description="Peptidase S1" evidence="8">
    <location>
        <begin position="58"/>
        <end position="298"/>
    </location>
</feature>
<dbReference type="InterPro" id="IPR001254">
    <property type="entry name" value="Trypsin_dom"/>
</dbReference>
<evidence type="ECO:0000259" key="8">
    <source>
        <dbReference type="PROSITE" id="PS50240"/>
    </source>
</evidence>
<feature type="chain" id="PRO_5032843453" description="Peptidase S1 domain-containing protein" evidence="7">
    <location>
        <begin position="25"/>
        <end position="328"/>
    </location>
</feature>
<evidence type="ECO:0000256" key="3">
    <source>
        <dbReference type="ARBA" id="ARBA00022801"/>
    </source>
</evidence>
<dbReference type="PROSITE" id="PS00135">
    <property type="entry name" value="TRYPSIN_SER"/>
    <property type="match status" value="1"/>
</dbReference>
<feature type="signal peptide" evidence="7">
    <location>
        <begin position="1"/>
        <end position="24"/>
    </location>
</feature>
<dbReference type="InterPro" id="IPR001314">
    <property type="entry name" value="Peptidase_S1A"/>
</dbReference>
<evidence type="ECO:0000313" key="9">
    <source>
        <dbReference type="Ensembl" id="ENSACAP00000016959.3"/>
    </source>
</evidence>
<dbReference type="InterPro" id="IPR009003">
    <property type="entry name" value="Peptidase_S1_PA"/>
</dbReference>
<keyword evidence="4 6" id="KW-0720">Serine protease</keyword>
<keyword evidence="2 6" id="KW-0645">Protease</keyword>
<dbReference type="PROSITE" id="PS00134">
    <property type="entry name" value="TRYPSIN_HIS"/>
    <property type="match status" value="1"/>
</dbReference>
<dbReference type="Bgee" id="ENSACAG00000017231">
    <property type="expression patterns" value="Expressed in adrenal gland and 7 other cell types or tissues"/>
</dbReference>
<protein>
    <recommendedName>
        <fullName evidence="8">Peptidase S1 domain-containing protein</fullName>
    </recommendedName>
</protein>
<dbReference type="Pfam" id="PF00089">
    <property type="entry name" value="Trypsin"/>
    <property type="match status" value="1"/>
</dbReference>
<dbReference type="InterPro" id="IPR043504">
    <property type="entry name" value="Peptidase_S1_PA_chymotrypsin"/>
</dbReference>
<evidence type="ECO:0000256" key="7">
    <source>
        <dbReference type="SAM" id="SignalP"/>
    </source>
</evidence>
<dbReference type="Proteomes" id="UP000001646">
    <property type="component" value="Chromosome 2"/>
</dbReference>
<dbReference type="AlphaFoldDB" id="G1KTN3"/>
<dbReference type="GO" id="GO:0035821">
    <property type="term" value="P:modulation of process of another organism"/>
    <property type="evidence" value="ECO:0007669"/>
    <property type="project" value="UniProtKB-ARBA"/>
</dbReference>
<evidence type="ECO:0000256" key="6">
    <source>
        <dbReference type="RuleBase" id="RU363034"/>
    </source>
</evidence>
<evidence type="ECO:0000256" key="2">
    <source>
        <dbReference type="ARBA" id="ARBA00022670"/>
    </source>
</evidence>
<keyword evidence="5" id="KW-1015">Disulfide bond</keyword>
<dbReference type="STRING" id="28377.ENSACAP00000016959"/>
<dbReference type="InterPro" id="IPR033116">
    <property type="entry name" value="TRYPSIN_SER"/>
</dbReference>
<dbReference type="PANTHER" id="PTHR24252:SF21">
    <property type="entry name" value="TRANSMEMBRANE SERINE PROTEASE 12"/>
    <property type="match status" value="1"/>
</dbReference>
<reference evidence="9 10" key="1">
    <citation type="submission" date="2009-12" db="EMBL/GenBank/DDBJ databases">
        <title>The Genome Sequence of Anolis carolinensis (Green Anole Lizard).</title>
        <authorList>
            <consortium name="The Genome Sequencing Platform"/>
            <person name="Di Palma F."/>
            <person name="Alfoldi J."/>
            <person name="Heiman D."/>
            <person name="Young S."/>
            <person name="Grabherr M."/>
            <person name="Johnson J."/>
            <person name="Lander E.S."/>
            <person name="Lindblad-Toh K."/>
        </authorList>
    </citation>
    <scope>NUCLEOTIDE SEQUENCE [LARGE SCALE GENOMIC DNA]</scope>
    <source>
        <strain evidence="9 10">JBL SC #1</strain>
    </source>
</reference>
<dbReference type="GO" id="GO:0004252">
    <property type="term" value="F:serine-type endopeptidase activity"/>
    <property type="evidence" value="ECO:0000318"/>
    <property type="project" value="GO_Central"/>
</dbReference>
<dbReference type="GO" id="GO:0005615">
    <property type="term" value="C:extracellular space"/>
    <property type="evidence" value="ECO:0000318"/>
    <property type="project" value="GO_Central"/>
</dbReference>
<dbReference type="PANTHER" id="PTHR24252">
    <property type="entry name" value="ACROSIN-RELATED"/>
    <property type="match status" value="1"/>
</dbReference>
<evidence type="ECO:0000256" key="4">
    <source>
        <dbReference type="ARBA" id="ARBA00022825"/>
    </source>
</evidence>
<dbReference type="FunFam" id="2.40.10.10:FF:000003">
    <property type="entry name" value="Transmembrane serine protease 3"/>
    <property type="match status" value="1"/>
</dbReference>
<reference evidence="9" key="2">
    <citation type="submission" date="2025-08" db="UniProtKB">
        <authorList>
            <consortium name="Ensembl"/>
        </authorList>
    </citation>
    <scope>IDENTIFICATION</scope>
</reference>
<dbReference type="InParanoid" id="G1KTN3"/>
<dbReference type="Ensembl" id="ENSACAT00000017294.3">
    <property type="protein sequence ID" value="ENSACAP00000016959.3"/>
    <property type="gene ID" value="ENSACAG00000017231.3"/>
</dbReference>
<evidence type="ECO:0000256" key="1">
    <source>
        <dbReference type="ARBA" id="ARBA00009228"/>
    </source>
</evidence>
<accession>G1KTN3</accession>
<organism evidence="9 10">
    <name type="scientific">Anolis carolinensis</name>
    <name type="common">Green anole</name>
    <name type="synonym">American chameleon</name>
    <dbReference type="NCBI Taxonomy" id="28377"/>
    <lineage>
        <taxon>Eukaryota</taxon>
        <taxon>Metazoa</taxon>
        <taxon>Chordata</taxon>
        <taxon>Craniata</taxon>
        <taxon>Vertebrata</taxon>
        <taxon>Euteleostomi</taxon>
        <taxon>Lepidosauria</taxon>
        <taxon>Squamata</taxon>
        <taxon>Bifurcata</taxon>
        <taxon>Unidentata</taxon>
        <taxon>Episquamata</taxon>
        <taxon>Toxicofera</taxon>
        <taxon>Iguania</taxon>
        <taxon>Dactyloidae</taxon>
        <taxon>Anolis</taxon>
    </lineage>
</organism>
<keyword evidence="7" id="KW-0732">Signal</keyword>
<dbReference type="HOGENOM" id="CLU_006842_0_4_1"/>
<dbReference type="PRINTS" id="PR00722">
    <property type="entry name" value="CHYMOTRYPSIN"/>
</dbReference>
<reference evidence="9" key="3">
    <citation type="submission" date="2025-09" db="UniProtKB">
        <authorList>
            <consortium name="Ensembl"/>
        </authorList>
    </citation>
    <scope>IDENTIFICATION</scope>
</reference>
<evidence type="ECO:0000313" key="10">
    <source>
        <dbReference type="Proteomes" id="UP000001646"/>
    </source>
</evidence>
<dbReference type="eggNOG" id="KOG3627">
    <property type="taxonomic scope" value="Eukaryota"/>
</dbReference>
<dbReference type="SUPFAM" id="SSF50494">
    <property type="entry name" value="Trypsin-like serine proteases"/>
    <property type="match status" value="1"/>
</dbReference>